<sequence>MANATKRPDTSISRVAAASLVGTTIEFFDFFIFGTAAALVFSKLFFPDLSPLIGTLSSFATFGVAFAARPLGALIFGHFGDRIGRKHMLVISLLMMGVGTVAVGLLPTYEQVGILAPILLVVCRLLQGLALGGEWGGAVLMAVEHAPKGKRAFYGSWPQVGVPFGLVLATAMFFLVQLLPEDAMMSWGWRIPFIFSAVLVLTGLYIRLKLEDSPAFRSLKENRQEERFPAGVVFRRAWKGVVLGALSIAAANIPFYMATVFALTYGVGDGIGRNTVLGAVCVASVLQMATIPMAGMLCDRFGRRPLLMVGAAATIALGFPFFWLIDTHNTAAIFLALVLALPICHTLTYAPMASFLPEIFPTQLRYSGAGIAYTIGGLMFSAPVPFVATALFGTFEAAWPLSVYIMIGGVLTLFAVWVSRETVNDDIDWVTRPNVKDGLRTNDSPQDEITGEPVPTVRAK</sequence>
<feature type="transmembrane region" description="Helical" evidence="12">
    <location>
        <begin position="331"/>
        <end position="350"/>
    </location>
</feature>
<keyword evidence="4" id="KW-1003">Cell membrane</keyword>
<evidence type="ECO:0000256" key="1">
    <source>
        <dbReference type="ARBA" id="ARBA00004651"/>
    </source>
</evidence>
<keyword evidence="3" id="KW-0813">Transport</keyword>
<dbReference type="RefSeq" id="WP_067857864.1">
    <property type="nucleotide sequence ID" value="NZ_LGTW01000030.1"/>
</dbReference>
<proteinExistence type="inferred from homology"/>
<dbReference type="STRING" id="59750.AWC31_31845"/>
<evidence type="ECO:0000256" key="10">
    <source>
        <dbReference type="ARBA" id="ARBA00039918"/>
    </source>
</evidence>
<evidence type="ECO:0000256" key="4">
    <source>
        <dbReference type="ARBA" id="ARBA00022475"/>
    </source>
</evidence>
<dbReference type="GO" id="GO:0015293">
    <property type="term" value="F:symporter activity"/>
    <property type="evidence" value="ECO:0007669"/>
    <property type="project" value="UniProtKB-KW"/>
</dbReference>
<feature type="transmembrane region" description="Helical" evidence="12">
    <location>
        <begin position="152"/>
        <end position="175"/>
    </location>
</feature>
<dbReference type="CDD" id="cd17369">
    <property type="entry name" value="MFS_ShiA_like"/>
    <property type="match status" value="1"/>
</dbReference>
<name>A0A132PCV7_9MYCO</name>
<evidence type="ECO:0000259" key="13">
    <source>
        <dbReference type="PROSITE" id="PS50850"/>
    </source>
</evidence>
<evidence type="ECO:0000256" key="5">
    <source>
        <dbReference type="ARBA" id="ARBA00022692"/>
    </source>
</evidence>
<dbReference type="FunFam" id="1.20.1250.20:FF:000001">
    <property type="entry name" value="Dicarboxylate MFS transporter"/>
    <property type="match status" value="1"/>
</dbReference>
<comment type="function">
    <text evidence="9">May be a proton symporter involved in the uptake of osmolytes such as proline and glycine betaine.</text>
</comment>
<dbReference type="InterPro" id="IPR020846">
    <property type="entry name" value="MFS_dom"/>
</dbReference>
<dbReference type="PANTHER" id="PTHR43045">
    <property type="entry name" value="SHIKIMATE TRANSPORTER"/>
    <property type="match status" value="1"/>
</dbReference>
<keyword evidence="6" id="KW-0769">Symport</keyword>
<feature type="transmembrane region" description="Helical" evidence="12">
    <location>
        <begin position="371"/>
        <end position="392"/>
    </location>
</feature>
<gene>
    <name evidence="14" type="ORF">AFM11_32050</name>
</gene>
<dbReference type="AlphaFoldDB" id="A0A132PCV7"/>
<dbReference type="InterPro" id="IPR011701">
    <property type="entry name" value="MFS"/>
</dbReference>
<dbReference type="GO" id="GO:0005886">
    <property type="term" value="C:plasma membrane"/>
    <property type="evidence" value="ECO:0007669"/>
    <property type="project" value="UniProtKB-SubCell"/>
</dbReference>
<keyword evidence="7 12" id="KW-1133">Transmembrane helix</keyword>
<evidence type="ECO:0000256" key="3">
    <source>
        <dbReference type="ARBA" id="ARBA00022448"/>
    </source>
</evidence>
<feature type="transmembrane region" description="Helical" evidence="12">
    <location>
        <begin position="53"/>
        <end position="76"/>
    </location>
</feature>
<dbReference type="EMBL" id="LGTW01000030">
    <property type="protein sequence ID" value="KWX20175.1"/>
    <property type="molecule type" value="Genomic_DNA"/>
</dbReference>
<evidence type="ECO:0000256" key="12">
    <source>
        <dbReference type="SAM" id="Phobius"/>
    </source>
</evidence>
<evidence type="ECO:0000256" key="11">
    <source>
        <dbReference type="SAM" id="MobiDB-lite"/>
    </source>
</evidence>
<feature type="transmembrane region" description="Helical" evidence="12">
    <location>
        <begin position="88"/>
        <end position="106"/>
    </location>
</feature>
<feature type="transmembrane region" description="Helical" evidence="12">
    <location>
        <begin position="241"/>
        <end position="263"/>
    </location>
</feature>
<feature type="transmembrane region" description="Helical" evidence="12">
    <location>
        <begin position="398"/>
        <end position="418"/>
    </location>
</feature>
<organism evidence="14 15">
    <name type="scientific">Mycolicibacterium wolinskyi</name>
    <dbReference type="NCBI Taxonomy" id="59750"/>
    <lineage>
        <taxon>Bacteria</taxon>
        <taxon>Bacillati</taxon>
        <taxon>Actinomycetota</taxon>
        <taxon>Actinomycetes</taxon>
        <taxon>Mycobacteriales</taxon>
        <taxon>Mycobacteriaceae</taxon>
        <taxon>Mycolicibacterium</taxon>
    </lineage>
</organism>
<evidence type="ECO:0000256" key="9">
    <source>
        <dbReference type="ARBA" id="ARBA00037295"/>
    </source>
</evidence>
<feature type="domain" description="Major facilitator superfamily (MFS) profile" evidence="13">
    <location>
        <begin position="15"/>
        <end position="420"/>
    </location>
</feature>
<keyword evidence="5 12" id="KW-0812">Transmembrane</keyword>
<evidence type="ECO:0000313" key="15">
    <source>
        <dbReference type="Proteomes" id="UP000070612"/>
    </source>
</evidence>
<evidence type="ECO:0000313" key="14">
    <source>
        <dbReference type="EMBL" id="KWX20175.1"/>
    </source>
</evidence>
<reference evidence="14 15" key="1">
    <citation type="submission" date="2015-07" db="EMBL/GenBank/DDBJ databases">
        <title>A draft genome sequence of Mycobacterium wolinskyi.</title>
        <authorList>
            <person name="de Man T.J."/>
            <person name="Perry K.A."/>
            <person name="Coulliette A.D."/>
            <person name="Jensen B."/>
            <person name="Toney N.C."/>
            <person name="Limbago B.M."/>
            <person name="Noble-Wang J."/>
        </authorList>
    </citation>
    <scope>NUCLEOTIDE SEQUENCE [LARGE SCALE GENOMIC DNA]</scope>
    <source>
        <strain evidence="14 15">CDC_01</strain>
    </source>
</reference>
<dbReference type="Gene3D" id="1.20.1250.20">
    <property type="entry name" value="MFS general substrate transporter like domains"/>
    <property type="match status" value="2"/>
</dbReference>
<dbReference type="PANTHER" id="PTHR43045:SF1">
    <property type="entry name" value="SHIKIMATE TRANSPORTER"/>
    <property type="match status" value="1"/>
</dbReference>
<keyword evidence="8 12" id="KW-0472">Membrane</keyword>
<feature type="transmembrane region" description="Helical" evidence="12">
    <location>
        <begin position="112"/>
        <end position="131"/>
    </location>
</feature>
<evidence type="ECO:0000256" key="6">
    <source>
        <dbReference type="ARBA" id="ARBA00022847"/>
    </source>
</evidence>
<dbReference type="PATRIC" id="fig|59750.3.peg.4736"/>
<feature type="transmembrane region" description="Helical" evidence="12">
    <location>
        <begin position="306"/>
        <end position="325"/>
    </location>
</feature>
<feature type="transmembrane region" description="Helical" evidence="12">
    <location>
        <begin position="187"/>
        <end position="208"/>
    </location>
</feature>
<accession>A0A132PCV7</accession>
<feature type="transmembrane region" description="Helical" evidence="12">
    <location>
        <begin position="275"/>
        <end position="294"/>
    </location>
</feature>
<feature type="region of interest" description="Disordered" evidence="11">
    <location>
        <begin position="438"/>
        <end position="460"/>
    </location>
</feature>
<evidence type="ECO:0000256" key="8">
    <source>
        <dbReference type="ARBA" id="ARBA00023136"/>
    </source>
</evidence>
<dbReference type="Proteomes" id="UP000070612">
    <property type="component" value="Unassembled WGS sequence"/>
</dbReference>
<evidence type="ECO:0000256" key="7">
    <source>
        <dbReference type="ARBA" id="ARBA00022989"/>
    </source>
</evidence>
<dbReference type="Pfam" id="PF07690">
    <property type="entry name" value="MFS_1"/>
    <property type="match status" value="1"/>
</dbReference>
<dbReference type="SUPFAM" id="SSF103473">
    <property type="entry name" value="MFS general substrate transporter"/>
    <property type="match status" value="1"/>
</dbReference>
<comment type="caution">
    <text evidence="14">The sequence shown here is derived from an EMBL/GenBank/DDBJ whole genome shotgun (WGS) entry which is preliminary data.</text>
</comment>
<dbReference type="InterPro" id="IPR036259">
    <property type="entry name" value="MFS_trans_sf"/>
</dbReference>
<feature type="transmembrane region" description="Helical" evidence="12">
    <location>
        <begin position="12"/>
        <end position="41"/>
    </location>
</feature>
<dbReference type="PROSITE" id="PS50850">
    <property type="entry name" value="MFS"/>
    <property type="match status" value="1"/>
</dbReference>
<protein>
    <recommendedName>
        <fullName evidence="10">Putative proline/betaine transporter</fullName>
    </recommendedName>
</protein>
<evidence type="ECO:0000256" key="2">
    <source>
        <dbReference type="ARBA" id="ARBA00008240"/>
    </source>
</evidence>
<keyword evidence="15" id="KW-1185">Reference proteome</keyword>
<comment type="subcellular location">
    <subcellularLocation>
        <location evidence="1">Cell membrane</location>
        <topology evidence="1">Multi-pass membrane protein</topology>
    </subcellularLocation>
</comment>
<comment type="similarity">
    <text evidence="2">Belongs to the major facilitator superfamily. Metabolite:H+ Symporter (MHS) family (TC 2.A.1.6) family.</text>
</comment>